<evidence type="ECO:0000313" key="4">
    <source>
        <dbReference type="EMBL" id="HIR62879.1"/>
    </source>
</evidence>
<accession>A0A9D1E157</accession>
<evidence type="ECO:0000256" key="2">
    <source>
        <dbReference type="ARBA" id="ARBA00023315"/>
    </source>
</evidence>
<comment type="caution">
    <text evidence="4">The sequence shown here is derived from an EMBL/GenBank/DDBJ whole genome shotgun (WGS) entry which is preliminary data.</text>
</comment>
<dbReference type="Proteomes" id="UP000886744">
    <property type="component" value="Unassembled WGS sequence"/>
</dbReference>
<evidence type="ECO:0000313" key="5">
    <source>
        <dbReference type="Proteomes" id="UP000886744"/>
    </source>
</evidence>
<sequence length="190" mass="22052">MNKKIAADVYTQTASDGYILRPATMEEVPAIWEIILQAKAQMYREGKHQWDENYPTVPILENDVRRGWGYVLVPDNCSTQPEPDIIAYGAVVFDGEPAYKGLWDGQWLSEQPYVVLHRLAVADRWKRQGMAVRYMQAVCDLALSRGIRSFKVDTNYDNFYMQRVFSRLGFTYCGRIRYDAGERMAYEKLL</sequence>
<dbReference type="PANTHER" id="PTHR43877">
    <property type="entry name" value="AMINOALKYLPHOSPHONATE N-ACETYLTRANSFERASE-RELATED-RELATED"/>
    <property type="match status" value="1"/>
</dbReference>
<dbReference type="InterPro" id="IPR050832">
    <property type="entry name" value="Bact_Acetyltransf"/>
</dbReference>
<reference evidence="4" key="1">
    <citation type="submission" date="2020-10" db="EMBL/GenBank/DDBJ databases">
        <authorList>
            <person name="Gilroy R."/>
        </authorList>
    </citation>
    <scope>NUCLEOTIDE SEQUENCE</scope>
    <source>
        <strain evidence="4">ChiHjej13B12-12457</strain>
    </source>
</reference>
<gene>
    <name evidence="4" type="ORF">IAC94_05095</name>
</gene>
<dbReference type="PROSITE" id="PS51186">
    <property type="entry name" value="GNAT"/>
    <property type="match status" value="1"/>
</dbReference>
<reference evidence="4" key="2">
    <citation type="journal article" date="2021" name="PeerJ">
        <title>Extensive microbial diversity within the chicken gut microbiome revealed by metagenomics and culture.</title>
        <authorList>
            <person name="Gilroy R."/>
            <person name="Ravi A."/>
            <person name="Getino M."/>
            <person name="Pursley I."/>
            <person name="Horton D.L."/>
            <person name="Alikhan N.F."/>
            <person name="Baker D."/>
            <person name="Gharbi K."/>
            <person name="Hall N."/>
            <person name="Watson M."/>
            <person name="Adriaenssens E.M."/>
            <person name="Foster-Nyarko E."/>
            <person name="Jarju S."/>
            <person name="Secka A."/>
            <person name="Antonio M."/>
            <person name="Oren A."/>
            <person name="Chaudhuri R.R."/>
            <person name="La Ragione R."/>
            <person name="Hildebrand F."/>
            <person name="Pallen M.J."/>
        </authorList>
    </citation>
    <scope>NUCLEOTIDE SEQUENCE</scope>
    <source>
        <strain evidence="4">ChiHjej13B12-12457</strain>
    </source>
</reference>
<dbReference type="SUPFAM" id="SSF55729">
    <property type="entry name" value="Acyl-CoA N-acyltransferases (Nat)"/>
    <property type="match status" value="1"/>
</dbReference>
<dbReference type="Gene3D" id="3.40.630.30">
    <property type="match status" value="1"/>
</dbReference>
<dbReference type="GO" id="GO:0016747">
    <property type="term" value="F:acyltransferase activity, transferring groups other than amino-acyl groups"/>
    <property type="evidence" value="ECO:0007669"/>
    <property type="project" value="InterPro"/>
</dbReference>
<name>A0A9D1E157_9BACT</name>
<keyword evidence="1" id="KW-0808">Transferase</keyword>
<proteinExistence type="predicted"/>
<dbReference type="InterPro" id="IPR016181">
    <property type="entry name" value="Acyl_CoA_acyltransferase"/>
</dbReference>
<protein>
    <submittedName>
        <fullName evidence="4">GNAT family N-acetyltransferase</fullName>
    </submittedName>
</protein>
<feature type="domain" description="N-acetyltransferase" evidence="3">
    <location>
        <begin position="18"/>
        <end position="190"/>
    </location>
</feature>
<dbReference type="PANTHER" id="PTHR43877:SF2">
    <property type="entry name" value="AMINOALKYLPHOSPHONATE N-ACETYLTRANSFERASE-RELATED"/>
    <property type="match status" value="1"/>
</dbReference>
<dbReference type="Pfam" id="PF00583">
    <property type="entry name" value="Acetyltransf_1"/>
    <property type="match status" value="1"/>
</dbReference>
<organism evidence="4 5">
    <name type="scientific">Candidatus Coprenecus avistercoris</name>
    <dbReference type="NCBI Taxonomy" id="2840730"/>
    <lineage>
        <taxon>Bacteria</taxon>
        <taxon>Pseudomonadati</taxon>
        <taxon>Bacteroidota</taxon>
        <taxon>Bacteroidia</taxon>
        <taxon>Bacteroidales</taxon>
        <taxon>Rikenellaceae</taxon>
        <taxon>Rikenellaceae incertae sedis</taxon>
        <taxon>Candidatus Coprenecus</taxon>
    </lineage>
</organism>
<keyword evidence="2" id="KW-0012">Acyltransferase</keyword>
<dbReference type="EMBL" id="DVHI01000063">
    <property type="protein sequence ID" value="HIR62879.1"/>
    <property type="molecule type" value="Genomic_DNA"/>
</dbReference>
<dbReference type="AlphaFoldDB" id="A0A9D1E157"/>
<evidence type="ECO:0000259" key="3">
    <source>
        <dbReference type="PROSITE" id="PS51186"/>
    </source>
</evidence>
<dbReference type="InterPro" id="IPR000182">
    <property type="entry name" value="GNAT_dom"/>
</dbReference>
<evidence type="ECO:0000256" key="1">
    <source>
        <dbReference type="ARBA" id="ARBA00022679"/>
    </source>
</evidence>